<dbReference type="Proteomes" id="UP000658131">
    <property type="component" value="Unassembled WGS sequence"/>
</dbReference>
<evidence type="ECO:0000256" key="3">
    <source>
        <dbReference type="ARBA" id="ARBA00022747"/>
    </source>
</evidence>
<dbReference type="Gene3D" id="3.40.50.150">
    <property type="entry name" value="Vaccinia Virus protein VP39"/>
    <property type="match status" value="2"/>
</dbReference>
<sequence>MHELLKTQRIYDSSALQEWLLSLETKYAVGAAPEKYHRLVNFSANAAAPYHQWFKYREGFAGELIAELIALSGAQKGELIIDPFCGSGTTNVVAVLSGYNTLGLDVNPMSAFLTNTKVDRYDAQDFEEIRRFLSALRNFRGGAPRKSDREVCRYFQPDRFDELVRIRSFLDALPESRAGQLLRAAFVSIILDCSDRRRDGNGLKVSASRVEDTAAFFEEKAALMIEDIRRVRPCDGVRGFGLCDTACHLYQRYESCRDGRRAGAIIFSPPYANSFDYFESYKLELILGGFADGMTGIADLRRGAVRSFVGAQAQKACDPCIDLIAKEIEEAIPAKEARTGKKDGRTRKVPDMIRGYFSDMREVLRQCALCLNPGGKTYIVVDQSAYLGKIVPTDLLLAYLGEQEGFTVGRIVKCRNARTSTQQLNQYPYLKTTLRESIVELVRNE</sequence>
<evidence type="ECO:0000313" key="5">
    <source>
        <dbReference type="EMBL" id="MBC8575153.1"/>
    </source>
</evidence>
<organism evidence="5 6">
    <name type="scientific">Yanshouia hominis</name>
    <dbReference type="NCBI Taxonomy" id="2763673"/>
    <lineage>
        <taxon>Bacteria</taxon>
        <taxon>Bacillati</taxon>
        <taxon>Bacillota</taxon>
        <taxon>Clostridia</taxon>
        <taxon>Eubacteriales</taxon>
        <taxon>Oscillospiraceae</taxon>
        <taxon>Yanshouia</taxon>
    </lineage>
</organism>
<evidence type="ECO:0000256" key="1">
    <source>
        <dbReference type="ARBA" id="ARBA00022603"/>
    </source>
</evidence>
<keyword evidence="3" id="KW-0680">Restriction system</keyword>
<keyword evidence="2" id="KW-0808">Transferase</keyword>
<keyword evidence="1" id="KW-0489">Methyltransferase</keyword>
<keyword evidence="6" id="KW-1185">Reference proteome</keyword>
<gene>
    <name evidence="5" type="ORF">H8717_01835</name>
</gene>
<feature type="domain" description="DNA methylase N-4/N-6" evidence="4">
    <location>
        <begin position="55"/>
        <end position="108"/>
    </location>
</feature>
<evidence type="ECO:0000256" key="2">
    <source>
        <dbReference type="ARBA" id="ARBA00022679"/>
    </source>
</evidence>
<dbReference type="InterPro" id="IPR029063">
    <property type="entry name" value="SAM-dependent_MTases_sf"/>
</dbReference>
<name>A0ABR7NFG8_9FIRM</name>
<proteinExistence type="predicted"/>
<dbReference type="RefSeq" id="WP_262398801.1">
    <property type="nucleotide sequence ID" value="NZ_JACRTB010000002.1"/>
</dbReference>
<evidence type="ECO:0000259" key="4">
    <source>
        <dbReference type="Pfam" id="PF01555"/>
    </source>
</evidence>
<protein>
    <recommendedName>
        <fullName evidence="4">DNA methylase N-4/N-6 domain-containing protein</fullName>
    </recommendedName>
</protein>
<reference evidence="5 6" key="1">
    <citation type="submission" date="2020-08" db="EMBL/GenBank/DDBJ databases">
        <title>Genome public.</title>
        <authorList>
            <person name="Liu C."/>
            <person name="Sun Q."/>
        </authorList>
    </citation>
    <scope>NUCLEOTIDE SEQUENCE [LARGE SCALE GENOMIC DNA]</scope>
    <source>
        <strain evidence="5 6">BX1</strain>
    </source>
</reference>
<dbReference type="EMBL" id="JACRTB010000002">
    <property type="protein sequence ID" value="MBC8575153.1"/>
    <property type="molecule type" value="Genomic_DNA"/>
</dbReference>
<dbReference type="InterPro" id="IPR002941">
    <property type="entry name" value="DNA_methylase_N4/N6"/>
</dbReference>
<dbReference type="Pfam" id="PF01555">
    <property type="entry name" value="N6_N4_Mtase"/>
    <property type="match status" value="1"/>
</dbReference>
<comment type="caution">
    <text evidence="5">The sequence shown here is derived from an EMBL/GenBank/DDBJ whole genome shotgun (WGS) entry which is preliminary data.</text>
</comment>
<evidence type="ECO:0000313" key="6">
    <source>
        <dbReference type="Proteomes" id="UP000658131"/>
    </source>
</evidence>
<accession>A0ABR7NFG8</accession>
<dbReference type="SUPFAM" id="SSF53335">
    <property type="entry name" value="S-adenosyl-L-methionine-dependent methyltransferases"/>
    <property type="match status" value="3"/>
</dbReference>